<accession>A0A2S4M7A6</accession>
<dbReference type="EMBL" id="PQGA01000008">
    <property type="protein sequence ID" value="POR50626.1"/>
    <property type="molecule type" value="Genomic_DNA"/>
</dbReference>
<feature type="domain" description="HicB-like antitoxin of toxin-antitoxin system" evidence="1">
    <location>
        <begin position="3"/>
        <end position="123"/>
    </location>
</feature>
<dbReference type="RefSeq" id="WP_167401290.1">
    <property type="nucleotide sequence ID" value="NZ_PQGA01000008.1"/>
</dbReference>
<dbReference type="AlphaFoldDB" id="A0A2S4M7A6"/>
<proteinExistence type="predicted"/>
<name>A0A2S4M7A6_9BURK</name>
<dbReference type="Proteomes" id="UP000237381">
    <property type="component" value="Unassembled WGS sequence"/>
</dbReference>
<keyword evidence="3" id="KW-1185">Reference proteome</keyword>
<dbReference type="InterPro" id="IPR031807">
    <property type="entry name" value="HicB-like"/>
</dbReference>
<dbReference type="Gene3D" id="3.30.160.250">
    <property type="match status" value="1"/>
</dbReference>
<reference evidence="2 3" key="1">
    <citation type="submission" date="2018-01" db="EMBL/GenBank/DDBJ databases">
        <title>Genomic Encyclopedia of Type Strains, Phase III (KMG-III): the genomes of soil and plant-associated and newly described type strains.</title>
        <authorList>
            <person name="Whitman W."/>
        </authorList>
    </citation>
    <scope>NUCLEOTIDE SEQUENCE [LARGE SCALE GENOMIC DNA]</scope>
    <source>
        <strain evidence="2 3">JCM 18070</strain>
    </source>
</reference>
<organism evidence="2 3">
    <name type="scientific">Paraburkholderia eburnea</name>
    <dbReference type="NCBI Taxonomy" id="1189126"/>
    <lineage>
        <taxon>Bacteria</taxon>
        <taxon>Pseudomonadati</taxon>
        <taxon>Pseudomonadota</taxon>
        <taxon>Betaproteobacteria</taxon>
        <taxon>Burkholderiales</taxon>
        <taxon>Burkholderiaceae</taxon>
        <taxon>Paraburkholderia</taxon>
    </lineage>
</organism>
<gene>
    <name evidence="2" type="ORF">B0G62_108118</name>
</gene>
<comment type="caution">
    <text evidence="2">The sequence shown here is derived from an EMBL/GenBank/DDBJ whole genome shotgun (WGS) entry which is preliminary data.</text>
</comment>
<evidence type="ECO:0000259" key="1">
    <source>
        <dbReference type="Pfam" id="PF15919"/>
    </source>
</evidence>
<sequence>MHYPLYVQRRDGSGYRGTFADFPWLEMEGDTLDSLALDAERFVQRLYHRSECIIPAPTYDTSKLQALEMDDGDGLWMFVDIDLAAVQSHSVFIQLSLGKSLLEAIGQAARRQHMGRSAYIAQACVHELALEGDDRALLRF</sequence>
<evidence type="ECO:0000313" key="2">
    <source>
        <dbReference type="EMBL" id="POR50626.1"/>
    </source>
</evidence>
<dbReference type="Pfam" id="PF15919">
    <property type="entry name" value="HicB_lk_antitox"/>
    <property type="match status" value="1"/>
</dbReference>
<protein>
    <submittedName>
        <fullName evidence="2">HicB-like antitoxin of HicAB toxin-antitoxin system</fullName>
    </submittedName>
</protein>
<evidence type="ECO:0000313" key="3">
    <source>
        <dbReference type="Proteomes" id="UP000237381"/>
    </source>
</evidence>